<dbReference type="InterPro" id="IPR003439">
    <property type="entry name" value="ABC_transporter-like_ATP-bd"/>
</dbReference>
<comment type="subcellular location">
    <subcellularLocation>
        <location evidence="1">Cell inner membrane</location>
        <topology evidence="1">Peripheral membrane protein</topology>
    </subcellularLocation>
</comment>
<keyword evidence="3" id="KW-0813">Transport</keyword>
<evidence type="ECO:0000256" key="2">
    <source>
        <dbReference type="ARBA" id="ARBA00005417"/>
    </source>
</evidence>
<dbReference type="Gene3D" id="3.40.50.300">
    <property type="entry name" value="P-loop containing nucleotide triphosphate hydrolases"/>
    <property type="match status" value="1"/>
</dbReference>
<dbReference type="InterPro" id="IPR050319">
    <property type="entry name" value="ABC_transp_ATP-bind"/>
</dbReference>
<dbReference type="GO" id="GO:0005886">
    <property type="term" value="C:plasma membrane"/>
    <property type="evidence" value="ECO:0007669"/>
    <property type="project" value="UniProtKB-SubCell"/>
</dbReference>
<feature type="region of interest" description="Disordered" evidence="6">
    <location>
        <begin position="260"/>
        <end position="279"/>
    </location>
</feature>
<dbReference type="GO" id="GO:0015833">
    <property type="term" value="P:peptide transport"/>
    <property type="evidence" value="ECO:0007669"/>
    <property type="project" value="InterPro"/>
</dbReference>
<dbReference type="InterPro" id="IPR013563">
    <property type="entry name" value="Oligopep_ABC_C"/>
</dbReference>
<organism evidence="8 9">
    <name type="scientific">Inquilinus limosus</name>
    <dbReference type="NCBI Taxonomy" id="171674"/>
    <lineage>
        <taxon>Bacteria</taxon>
        <taxon>Pseudomonadati</taxon>
        <taxon>Pseudomonadota</taxon>
        <taxon>Alphaproteobacteria</taxon>
        <taxon>Rhodospirillales</taxon>
        <taxon>Rhodospirillaceae</taxon>
        <taxon>Inquilinus</taxon>
    </lineage>
</organism>
<evidence type="ECO:0000256" key="1">
    <source>
        <dbReference type="ARBA" id="ARBA00004417"/>
    </source>
</evidence>
<keyword evidence="5 8" id="KW-0067">ATP-binding</keyword>
<feature type="domain" description="ABC transporter" evidence="7">
    <location>
        <begin position="6"/>
        <end position="248"/>
    </location>
</feature>
<proteinExistence type="inferred from homology"/>
<dbReference type="PROSITE" id="PS50893">
    <property type="entry name" value="ABC_TRANSPORTER_2"/>
    <property type="match status" value="1"/>
</dbReference>
<dbReference type="InterPro" id="IPR017871">
    <property type="entry name" value="ABC_transporter-like_CS"/>
</dbReference>
<dbReference type="InterPro" id="IPR027417">
    <property type="entry name" value="P-loop_NTPase"/>
</dbReference>
<keyword evidence="4" id="KW-0547">Nucleotide-binding</keyword>
<evidence type="ECO:0000256" key="5">
    <source>
        <dbReference type="ARBA" id="ARBA00022840"/>
    </source>
</evidence>
<dbReference type="GO" id="GO:0055085">
    <property type="term" value="P:transmembrane transport"/>
    <property type="evidence" value="ECO:0007669"/>
    <property type="project" value="UniProtKB-ARBA"/>
</dbReference>
<dbReference type="CDD" id="cd03257">
    <property type="entry name" value="ABC_NikE_OppD_transporters"/>
    <property type="match status" value="1"/>
</dbReference>
<evidence type="ECO:0000256" key="6">
    <source>
        <dbReference type="SAM" id="MobiDB-lite"/>
    </source>
</evidence>
<dbReference type="OrthoDB" id="8440418at2"/>
<dbReference type="Pfam" id="PF08352">
    <property type="entry name" value="oligo_HPY"/>
    <property type="match status" value="1"/>
</dbReference>
<dbReference type="PROSITE" id="PS00211">
    <property type="entry name" value="ABC_TRANSPORTER_1"/>
    <property type="match status" value="1"/>
</dbReference>
<dbReference type="NCBIfam" id="TIGR01727">
    <property type="entry name" value="oligo_HPY"/>
    <property type="match status" value="1"/>
</dbReference>
<dbReference type="RefSeq" id="WP_088156947.1">
    <property type="nucleotide sequence ID" value="NZ_NHON01000124.1"/>
</dbReference>
<dbReference type="GO" id="GO:0016887">
    <property type="term" value="F:ATP hydrolysis activity"/>
    <property type="evidence" value="ECO:0007669"/>
    <property type="project" value="InterPro"/>
</dbReference>
<accession>A0A211Z1A0</accession>
<dbReference type="PANTHER" id="PTHR43776:SF7">
    <property type="entry name" value="D,D-DIPEPTIDE TRANSPORT ATP-BINDING PROTEIN DDPF-RELATED"/>
    <property type="match status" value="1"/>
</dbReference>
<dbReference type="SUPFAM" id="SSF52540">
    <property type="entry name" value="P-loop containing nucleoside triphosphate hydrolases"/>
    <property type="match status" value="1"/>
</dbReference>
<dbReference type="AlphaFoldDB" id="A0A211Z1A0"/>
<dbReference type="InterPro" id="IPR003593">
    <property type="entry name" value="AAA+_ATPase"/>
</dbReference>
<evidence type="ECO:0000313" key="8">
    <source>
        <dbReference type="EMBL" id="OWJ59039.1"/>
    </source>
</evidence>
<protein>
    <submittedName>
        <fullName evidence="8">Oligopeptide ABC transporter ATP-binding protein</fullName>
    </submittedName>
</protein>
<evidence type="ECO:0000256" key="4">
    <source>
        <dbReference type="ARBA" id="ARBA00022741"/>
    </source>
</evidence>
<evidence type="ECO:0000313" key="9">
    <source>
        <dbReference type="Proteomes" id="UP000196655"/>
    </source>
</evidence>
<dbReference type="Proteomes" id="UP000196655">
    <property type="component" value="Unassembled WGS sequence"/>
</dbReference>
<gene>
    <name evidence="8" type="ORF">BWR60_32685</name>
</gene>
<dbReference type="FunFam" id="3.40.50.300:FF:000016">
    <property type="entry name" value="Oligopeptide ABC transporter ATP-binding component"/>
    <property type="match status" value="1"/>
</dbReference>
<dbReference type="EMBL" id="NHON01000124">
    <property type="protein sequence ID" value="OWJ59039.1"/>
    <property type="molecule type" value="Genomic_DNA"/>
</dbReference>
<evidence type="ECO:0000256" key="3">
    <source>
        <dbReference type="ARBA" id="ARBA00022448"/>
    </source>
</evidence>
<evidence type="ECO:0000259" key="7">
    <source>
        <dbReference type="PROSITE" id="PS50893"/>
    </source>
</evidence>
<comment type="caution">
    <text evidence="8">The sequence shown here is derived from an EMBL/GenBank/DDBJ whole genome shotgun (WGS) entry which is preliminary data.</text>
</comment>
<name>A0A211Z1A0_9PROT</name>
<sequence length="318" mass="33902">MTEPLLILDRIVKRFGRAPEAVQAVDGVSLAIAPGEVLGLVGESGSGKSTLGRLAARLADPDSGTIRFAGQDVTRRQGRALGPLRAQIQLVFQDPAGSLNPRDTVGTAVADPLRVAGVARAERRDRVAWLLDRVGLGSGLADRYPHELSGGQRQRVAIARALAPQPKLVICDEPVSALDVSVRAQVLDLLAELRAELGLAYLFISHDLAVVRHVADRVAVMHLGRIVESGPTGRVWSRPGHPYTRALLSAVPRLRPAPGERRILLQGDPPSPRRPPSGCRFRTRCPLAFDRCAVEDPPPVDLGGGQEAACLIAGEGEP</sequence>
<dbReference type="PANTHER" id="PTHR43776">
    <property type="entry name" value="TRANSPORT ATP-BINDING PROTEIN"/>
    <property type="match status" value="1"/>
</dbReference>
<dbReference type="SMART" id="SM00382">
    <property type="entry name" value="AAA"/>
    <property type="match status" value="1"/>
</dbReference>
<dbReference type="Pfam" id="PF00005">
    <property type="entry name" value="ABC_tran"/>
    <property type="match status" value="1"/>
</dbReference>
<comment type="similarity">
    <text evidence="2">Belongs to the ABC transporter superfamily.</text>
</comment>
<dbReference type="GO" id="GO:0005524">
    <property type="term" value="F:ATP binding"/>
    <property type="evidence" value="ECO:0007669"/>
    <property type="project" value="UniProtKB-KW"/>
</dbReference>
<reference evidence="9" key="1">
    <citation type="submission" date="2017-05" db="EMBL/GenBank/DDBJ databases">
        <authorList>
            <person name="Macchi M."/>
            <person name="Festa S."/>
            <person name="Coppotelli B.M."/>
            <person name="Morelli I.S."/>
        </authorList>
    </citation>
    <scope>NUCLEOTIDE SEQUENCE [LARGE SCALE GENOMIC DNA]</scope>
    <source>
        <strain evidence="9">I</strain>
    </source>
</reference>
<keyword evidence="9" id="KW-1185">Reference proteome</keyword>